<evidence type="ECO:0000313" key="2">
    <source>
        <dbReference type="EMBL" id="SFU29456.1"/>
    </source>
</evidence>
<evidence type="ECO:0000313" key="3">
    <source>
        <dbReference type="Proteomes" id="UP000199138"/>
    </source>
</evidence>
<dbReference type="Proteomes" id="UP000199138">
    <property type="component" value="Unassembled WGS sequence"/>
</dbReference>
<evidence type="ECO:0000259" key="1">
    <source>
        <dbReference type="Pfam" id="PF09537"/>
    </source>
</evidence>
<dbReference type="EMBL" id="FPBK01000001">
    <property type="protein sequence ID" value="SFU29456.1"/>
    <property type="molecule type" value="Genomic_DNA"/>
</dbReference>
<dbReference type="RefSeq" id="WP_093022502.1">
    <property type="nucleotide sequence ID" value="NZ_FPBK01000001.1"/>
</dbReference>
<feature type="domain" description="DUF2383" evidence="1">
    <location>
        <begin position="7"/>
        <end position="111"/>
    </location>
</feature>
<protein>
    <recommendedName>
        <fullName evidence="1">DUF2383 domain-containing protein</fullName>
    </recommendedName>
</protein>
<dbReference type="AlphaFoldDB" id="A0A1I7EZW0"/>
<dbReference type="SUPFAM" id="SSF47240">
    <property type="entry name" value="Ferritin-like"/>
    <property type="match status" value="1"/>
</dbReference>
<accession>A0A1I7EZW0</accession>
<keyword evidence="3" id="KW-1185">Reference proteome</keyword>
<name>A0A1I7EZW0_9FLAO</name>
<proteinExistence type="predicted"/>
<dbReference type="InterPro" id="IPR019052">
    <property type="entry name" value="DUF2383"/>
</dbReference>
<dbReference type="InterPro" id="IPR012347">
    <property type="entry name" value="Ferritin-like"/>
</dbReference>
<dbReference type="STRING" id="1224947.SAMN05216480_101480"/>
<dbReference type="Gene3D" id="1.20.1260.10">
    <property type="match status" value="1"/>
</dbReference>
<sequence>MDTNKTVINVLNDLLKLHMETEQNYLECINQIFHRGVRSFFVTQAQTKNKFVHQLALEVQKLGGDIYTADATVVNHFDFYEDLRTISFEEVLNYCLKFEEEMIATYEKAIHTEGIEETTQYLLLKQKTELESLLTEAKIKEYRTHERLVS</sequence>
<dbReference type="OrthoDB" id="282393at2"/>
<organism evidence="2 3">
    <name type="scientific">Pustulibacterium marinum</name>
    <dbReference type="NCBI Taxonomy" id="1224947"/>
    <lineage>
        <taxon>Bacteria</taxon>
        <taxon>Pseudomonadati</taxon>
        <taxon>Bacteroidota</taxon>
        <taxon>Flavobacteriia</taxon>
        <taxon>Flavobacteriales</taxon>
        <taxon>Flavobacteriaceae</taxon>
        <taxon>Pustulibacterium</taxon>
    </lineage>
</organism>
<dbReference type="InterPro" id="IPR009078">
    <property type="entry name" value="Ferritin-like_SF"/>
</dbReference>
<dbReference type="Pfam" id="PF09537">
    <property type="entry name" value="DUF2383"/>
    <property type="match status" value="1"/>
</dbReference>
<gene>
    <name evidence="2" type="ORF">SAMN05216480_101480</name>
</gene>
<reference evidence="2 3" key="1">
    <citation type="submission" date="2016-10" db="EMBL/GenBank/DDBJ databases">
        <authorList>
            <person name="de Groot N.N."/>
        </authorList>
    </citation>
    <scope>NUCLEOTIDE SEQUENCE [LARGE SCALE GENOMIC DNA]</scope>
    <source>
        <strain evidence="2 3">CGMCC 1.12333</strain>
    </source>
</reference>